<dbReference type="GO" id="GO:0032259">
    <property type="term" value="P:methylation"/>
    <property type="evidence" value="ECO:0007669"/>
    <property type="project" value="UniProtKB-KW"/>
</dbReference>
<gene>
    <name evidence="4" type="ORF">ABT56_19160</name>
</gene>
<dbReference type="InterPro" id="IPR031339">
    <property type="entry name" value="DUF4942"/>
</dbReference>
<dbReference type="STRING" id="1195763.ABT56_19160"/>
<keyword evidence="1" id="KW-0489">Methyltransferase</keyword>
<dbReference type="InterPro" id="IPR029063">
    <property type="entry name" value="SAM-dependent_MTases_sf"/>
</dbReference>
<dbReference type="RefSeq" id="WP_047880509.1">
    <property type="nucleotide sequence ID" value="NZ_LDOT01000032.1"/>
</dbReference>
<dbReference type="OrthoDB" id="5919083at2"/>
<proteinExistence type="predicted"/>
<evidence type="ECO:0000313" key="5">
    <source>
        <dbReference type="Proteomes" id="UP000036097"/>
    </source>
</evidence>
<dbReference type="GO" id="GO:0003676">
    <property type="term" value="F:nucleic acid binding"/>
    <property type="evidence" value="ECO:0007669"/>
    <property type="project" value="InterPro"/>
</dbReference>
<keyword evidence="2" id="KW-0808">Transferase</keyword>
<dbReference type="EMBL" id="LDOT01000032">
    <property type="protein sequence ID" value="KLV03548.1"/>
    <property type="molecule type" value="Genomic_DNA"/>
</dbReference>
<sequence>MNTHTLVRAIKADNSDFEWFPTTKEMLSVIRDDMSKTFNPYNHSEKLTCSVLDCGAGNGSALMALTEGKRYAIEISKPLIQEMDKSIFIVGTDFEQQVLIDKKVHVVFCNPPYSEFSKWATKIIREANAESVYLVIPKRWENDANIKLAIESRKATVQILYQGDFLNAPRAARAKIDIIKVSLSSKRNTAFADRFMNQRVDPFKLWFNSNFHFDTHNSKQSEFEQRKAAQKKAQDKLDGAGELITSQGLVKTLEQFYFKDMDDLMNTYIKLNEIDSNLLRELNVSIDAVREGLELKIHSLKDMYWHKLFDGLSDITEKLCSFTRKKLLEQLTENTHLDFTAQNAYAVAIWVIKHANHYLDDQVVTMMEKMTESANVRCYKSNQRTFGRDAWRYRNRPVDLDCYGLDYRIVLTSMGGIYQSQWASEQTSHNLHDSAKNMINDLLTLGANLGFDTRNTERAESFIWESNKKQIFNYYSHAKGQTVVLFEARAFKNGSIHIKFNQNFMMAMNVEFGRLKGWLKSKEDVIMEMNDIPVEFVAQVFGKNLQLTNKSSRLLLVA</sequence>
<keyword evidence="5" id="KW-1185">Reference proteome</keyword>
<accession>A0A0J1GUX7</accession>
<dbReference type="GO" id="GO:0008168">
    <property type="term" value="F:methyltransferase activity"/>
    <property type="evidence" value="ECO:0007669"/>
    <property type="project" value="UniProtKB-KW"/>
</dbReference>
<dbReference type="Gene3D" id="3.40.50.150">
    <property type="entry name" value="Vaccinia Virus protein VP39"/>
    <property type="match status" value="1"/>
</dbReference>
<feature type="domain" description="DUF4942" evidence="3">
    <location>
        <begin position="297"/>
        <end position="514"/>
    </location>
</feature>
<dbReference type="AlphaFoldDB" id="A0A0J1GUX7"/>
<evidence type="ECO:0000259" key="3">
    <source>
        <dbReference type="Pfam" id="PF13708"/>
    </source>
</evidence>
<name>A0A0J1GUX7_9GAMM</name>
<dbReference type="PROSITE" id="PS00092">
    <property type="entry name" value="N6_MTASE"/>
    <property type="match status" value="1"/>
</dbReference>
<protein>
    <recommendedName>
        <fullName evidence="3">DUF4942 domain-containing protein</fullName>
    </recommendedName>
</protein>
<evidence type="ECO:0000256" key="1">
    <source>
        <dbReference type="ARBA" id="ARBA00022603"/>
    </source>
</evidence>
<dbReference type="Proteomes" id="UP000036097">
    <property type="component" value="Unassembled WGS sequence"/>
</dbReference>
<dbReference type="SUPFAM" id="SSF53335">
    <property type="entry name" value="S-adenosyl-L-methionine-dependent methyltransferases"/>
    <property type="match status" value="1"/>
</dbReference>
<organism evidence="4 5">
    <name type="scientific">Photobacterium aquae</name>
    <dbReference type="NCBI Taxonomy" id="1195763"/>
    <lineage>
        <taxon>Bacteria</taxon>
        <taxon>Pseudomonadati</taxon>
        <taxon>Pseudomonadota</taxon>
        <taxon>Gammaproteobacteria</taxon>
        <taxon>Vibrionales</taxon>
        <taxon>Vibrionaceae</taxon>
        <taxon>Photobacterium</taxon>
    </lineage>
</organism>
<comment type="caution">
    <text evidence="4">The sequence shown here is derived from an EMBL/GenBank/DDBJ whole genome shotgun (WGS) entry which is preliminary data.</text>
</comment>
<evidence type="ECO:0000313" key="4">
    <source>
        <dbReference type="EMBL" id="KLV03548.1"/>
    </source>
</evidence>
<reference evidence="4 5" key="1">
    <citation type="submission" date="2015-05" db="EMBL/GenBank/DDBJ databases">
        <title>Photobacterium galathea sp. nov.</title>
        <authorList>
            <person name="Machado H."/>
            <person name="Gram L."/>
        </authorList>
    </citation>
    <scope>NUCLEOTIDE SEQUENCE [LARGE SCALE GENOMIC DNA]</scope>
    <source>
        <strain evidence="4 5">CGMCC 1.12159</strain>
    </source>
</reference>
<evidence type="ECO:0000256" key="2">
    <source>
        <dbReference type="ARBA" id="ARBA00022679"/>
    </source>
</evidence>
<dbReference type="PATRIC" id="fig|1195763.3.peg.4097"/>
<dbReference type="InterPro" id="IPR002052">
    <property type="entry name" value="DNA_methylase_N6_adenine_CS"/>
</dbReference>
<dbReference type="Pfam" id="PF13708">
    <property type="entry name" value="DUF4942"/>
    <property type="match status" value="1"/>
</dbReference>
<dbReference type="CDD" id="cd02440">
    <property type="entry name" value="AdoMet_MTases"/>
    <property type="match status" value="1"/>
</dbReference>